<dbReference type="PANTHER" id="PTHR43060">
    <property type="entry name" value="3-HYDROXYISOBUTYRATE DEHYDROGENASE-LIKE 1, MITOCHONDRIAL-RELATED"/>
    <property type="match status" value="1"/>
</dbReference>
<accession>A0A103YKK5</accession>
<dbReference type="SUPFAM" id="SSF51735">
    <property type="entry name" value="NAD(P)-binding Rossmann-fold domains"/>
    <property type="match status" value="1"/>
</dbReference>
<organism evidence="2 3">
    <name type="scientific">Cynara cardunculus var. scolymus</name>
    <name type="common">Globe artichoke</name>
    <name type="synonym">Cynara scolymus</name>
    <dbReference type="NCBI Taxonomy" id="59895"/>
    <lineage>
        <taxon>Eukaryota</taxon>
        <taxon>Viridiplantae</taxon>
        <taxon>Streptophyta</taxon>
        <taxon>Embryophyta</taxon>
        <taxon>Tracheophyta</taxon>
        <taxon>Spermatophyta</taxon>
        <taxon>Magnoliopsida</taxon>
        <taxon>eudicotyledons</taxon>
        <taxon>Gunneridae</taxon>
        <taxon>Pentapetalae</taxon>
        <taxon>asterids</taxon>
        <taxon>campanulids</taxon>
        <taxon>Asterales</taxon>
        <taxon>Asteraceae</taxon>
        <taxon>Carduoideae</taxon>
        <taxon>Cardueae</taxon>
        <taxon>Carduinae</taxon>
        <taxon>Cynara</taxon>
    </lineage>
</organism>
<dbReference type="Gramene" id="KVI10782">
    <property type="protein sequence ID" value="KVI10782"/>
    <property type="gene ID" value="Ccrd_010850"/>
</dbReference>
<dbReference type="InterPro" id="IPR036291">
    <property type="entry name" value="NAD(P)-bd_dom_sf"/>
</dbReference>
<protein>
    <submittedName>
        <fullName evidence="2">6-phosphogluconate dehydrogenase, NADP-binding</fullName>
    </submittedName>
</protein>
<dbReference type="Pfam" id="PF03446">
    <property type="entry name" value="NAD_binding_2"/>
    <property type="match status" value="1"/>
</dbReference>
<dbReference type="GO" id="GO:0016616">
    <property type="term" value="F:oxidoreductase activity, acting on the CH-OH group of donors, NAD or NADP as acceptor"/>
    <property type="evidence" value="ECO:0007669"/>
    <property type="project" value="UniProtKB-ARBA"/>
</dbReference>
<dbReference type="AlphaFoldDB" id="A0A103YKK5"/>
<gene>
    <name evidence="2" type="ORF">Ccrd_010850</name>
</gene>
<evidence type="ECO:0000313" key="3">
    <source>
        <dbReference type="Proteomes" id="UP000243975"/>
    </source>
</evidence>
<keyword evidence="3" id="KW-1185">Reference proteome</keyword>
<evidence type="ECO:0000313" key="2">
    <source>
        <dbReference type="EMBL" id="KVI10782.1"/>
    </source>
</evidence>
<dbReference type="GO" id="GO:0050661">
    <property type="term" value="F:NADP binding"/>
    <property type="evidence" value="ECO:0007669"/>
    <property type="project" value="InterPro"/>
</dbReference>
<feature type="domain" description="6-phosphogluconate dehydrogenase NADP-binding" evidence="1">
    <location>
        <begin position="23"/>
        <end position="91"/>
    </location>
</feature>
<dbReference type="PANTHER" id="PTHR43060:SF15">
    <property type="entry name" value="3-HYDROXYISOBUTYRATE DEHYDROGENASE-LIKE 1, MITOCHONDRIAL-RELATED"/>
    <property type="match status" value="1"/>
</dbReference>
<dbReference type="Proteomes" id="UP000243975">
    <property type="component" value="Unassembled WGS sequence"/>
</dbReference>
<dbReference type="STRING" id="59895.A0A103YKK5"/>
<sequence>MKFLLPSLVLSSPILLHNSDVFHVLLRLTSVALSGLSPNGIFVNITTSEPLLAVEIVNSAVGKSCFSIDALVSGEDRGVRDAALSIFAGGNGCCETIESNFLLFRES</sequence>
<dbReference type="InterPro" id="IPR006115">
    <property type="entry name" value="6PGDH_NADP-bd"/>
</dbReference>
<evidence type="ECO:0000259" key="1">
    <source>
        <dbReference type="Pfam" id="PF03446"/>
    </source>
</evidence>
<comment type="caution">
    <text evidence="2">The sequence shown here is derived from an EMBL/GenBank/DDBJ whole genome shotgun (WGS) entry which is preliminary data.</text>
</comment>
<name>A0A103YKK5_CYNCS</name>
<proteinExistence type="predicted"/>
<dbReference type="Gene3D" id="3.40.50.720">
    <property type="entry name" value="NAD(P)-binding Rossmann-like Domain"/>
    <property type="match status" value="1"/>
</dbReference>
<reference evidence="2 3" key="1">
    <citation type="journal article" date="2016" name="Sci. Rep.">
        <title>The genome sequence of the outbreeding globe artichoke constructed de novo incorporating a phase-aware low-pass sequencing strategy of F1 progeny.</title>
        <authorList>
            <person name="Scaglione D."/>
            <person name="Reyes-Chin-Wo S."/>
            <person name="Acquadro A."/>
            <person name="Froenicke L."/>
            <person name="Portis E."/>
            <person name="Beitel C."/>
            <person name="Tirone M."/>
            <person name="Mauro R."/>
            <person name="Lo Monaco A."/>
            <person name="Mauromicale G."/>
            <person name="Faccioli P."/>
            <person name="Cattivelli L."/>
            <person name="Rieseberg L."/>
            <person name="Michelmore R."/>
            <person name="Lanteri S."/>
        </authorList>
    </citation>
    <scope>NUCLEOTIDE SEQUENCE [LARGE SCALE GENOMIC DNA]</scope>
    <source>
        <strain evidence="2">2C</strain>
    </source>
</reference>
<dbReference type="EMBL" id="LEKV01001001">
    <property type="protein sequence ID" value="KVI10782.1"/>
    <property type="molecule type" value="Genomic_DNA"/>
</dbReference>